<protein>
    <submittedName>
        <fullName evidence="6">Signal recognition particle, SRP19 subunit</fullName>
    </submittedName>
</protein>
<name>A0A6G1GZJ3_9PEZI</name>
<feature type="compositionally biased region" description="Basic residues" evidence="5">
    <location>
        <begin position="249"/>
        <end position="258"/>
    </location>
</feature>
<dbReference type="Proteomes" id="UP000800041">
    <property type="component" value="Unassembled WGS sequence"/>
</dbReference>
<evidence type="ECO:0000256" key="3">
    <source>
        <dbReference type="ARBA" id="ARBA00023135"/>
    </source>
</evidence>
<dbReference type="OrthoDB" id="2190947at2759"/>
<feature type="region of interest" description="Disordered" evidence="5">
    <location>
        <begin position="1"/>
        <end position="68"/>
    </location>
</feature>
<dbReference type="EMBL" id="ML977157">
    <property type="protein sequence ID" value="KAF1986386.1"/>
    <property type="molecule type" value="Genomic_DNA"/>
</dbReference>
<evidence type="ECO:0000256" key="2">
    <source>
        <dbReference type="ARBA" id="ARBA00022490"/>
    </source>
</evidence>
<dbReference type="FunFam" id="3.30.56.30:FF:000003">
    <property type="entry name" value="Signal recognition particle SEC65 subunit"/>
    <property type="match status" value="1"/>
</dbReference>
<evidence type="ECO:0000313" key="7">
    <source>
        <dbReference type="Proteomes" id="UP000800041"/>
    </source>
</evidence>
<dbReference type="GO" id="GO:0008312">
    <property type="term" value="F:7S RNA binding"/>
    <property type="evidence" value="ECO:0007669"/>
    <property type="project" value="InterPro"/>
</dbReference>
<keyword evidence="4" id="KW-0687">Ribonucleoprotein</keyword>
<sequence>MSRHAQIEELSDSDPSEMDPTDFEPLPSNTIIAPADIPSTSSSSSTQQRAPPTHLQPQNPNTRQTSDRSFAKTWSCLYPLYFDSSRTRAQGRRVGKELATENPLAHTIAQAVASCGMRVAFEPDKTHPKDWGNPGRVRVCMRNEGGGRVGGVVGVKNKAHLYIHVAKYLKDNPTTPDMPMQLPIGGMPLPKEPLPPPATPKGWKLNTILPLHSPAVTGGGVSENFMKDMMAEMGADVGGSSGGGDGKPKKVKRKIIRG</sequence>
<organism evidence="6 7">
    <name type="scientific">Aulographum hederae CBS 113979</name>
    <dbReference type="NCBI Taxonomy" id="1176131"/>
    <lineage>
        <taxon>Eukaryota</taxon>
        <taxon>Fungi</taxon>
        <taxon>Dikarya</taxon>
        <taxon>Ascomycota</taxon>
        <taxon>Pezizomycotina</taxon>
        <taxon>Dothideomycetes</taxon>
        <taxon>Pleosporomycetidae</taxon>
        <taxon>Aulographales</taxon>
        <taxon>Aulographaceae</taxon>
    </lineage>
</organism>
<feature type="compositionally biased region" description="Acidic residues" evidence="5">
    <location>
        <begin position="9"/>
        <end position="22"/>
    </location>
</feature>
<reference evidence="6" key="1">
    <citation type="journal article" date="2020" name="Stud. Mycol.">
        <title>101 Dothideomycetes genomes: a test case for predicting lifestyles and emergence of pathogens.</title>
        <authorList>
            <person name="Haridas S."/>
            <person name="Albert R."/>
            <person name="Binder M."/>
            <person name="Bloem J."/>
            <person name="Labutti K."/>
            <person name="Salamov A."/>
            <person name="Andreopoulos B."/>
            <person name="Baker S."/>
            <person name="Barry K."/>
            <person name="Bills G."/>
            <person name="Bluhm B."/>
            <person name="Cannon C."/>
            <person name="Castanera R."/>
            <person name="Culley D."/>
            <person name="Daum C."/>
            <person name="Ezra D."/>
            <person name="Gonzalez J."/>
            <person name="Henrissat B."/>
            <person name="Kuo A."/>
            <person name="Liang C."/>
            <person name="Lipzen A."/>
            <person name="Lutzoni F."/>
            <person name="Magnuson J."/>
            <person name="Mondo S."/>
            <person name="Nolan M."/>
            <person name="Ohm R."/>
            <person name="Pangilinan J."/>
            <person name="Park H.-J."/>
            <person name="Ramirez L."/>
            <person name="Alfaro M."/>
            <person name="Sun H."/>
            <person name="Tritt A."/>
            <person name="Yoshinaga Y."/>
            <person name="Zwiers L.-H."/>
            <person name="Turgeon B."/>
            <person name="Goodwin S."/>
            <person name="Spatafora J."/>
            <person name="Crous P."/>
            <person name="Grigoriev I."/>
        </authorList>
    </citation>
    <scope>NUCLEOTIDE SEQUENCE</scope>
    <source>
        <strain evidence="6">CBS 113979</strain>
    </source>
</reference>
<evidence type="ECO:0000313" key="6">
    <source>
        <dbReference type="EMBL" id="KAF1986386.1"/>
    </source>
</evidence>
<gene>
    <name evidence="6" type="ORF">K402DRAFT_355734</name>
</gene>
<keyword evidence="7" id="KW-1185">Reference proteome</keyword>
<dbReference type="Gene3D" id="3.30.56.30">
    <property type="entry name" value="Signal recognition particle, SRP19-like subunit"/>
    <property type="match status" value="1"/>
</dbReference>
<evidence type="ECO:0000256" key="5">
    <source>
        <dbReference type="SAM" id="MobiDB-lite"/>
    </source>
</evidence>
<proteinExistence type="predicted"/>
<keyword evidence="2" id="KW-0963">Cytoplasm</keyword>
<dbReference type="InterPro" id="IPR036521">
    <property type="entry name" value="SRP19-like_sf"/>
</dbReference>
<dbReference type="InterPro" id="IPR002778">
    <property type="entry name" value="Signal_recog_particle_SRP19"/>
</dbReference>
<feature type="compositionally biased region" description="Gly residues" evidence="5">
    <location>
        <begin position="236"/>
        <end position="245"/>
    </location>
</feature>
<dbReference type="GO" id="GO:0006617">
    <property type="term" value="P:SRP-dependent cotranslational protein targeting to membrane, signal sequence recognition"/>
    <property type="evidence" value="ECO:0007669"/>
    <property type="project" value="TreeGrafter"/>
</dbReference>
<feature type="region of interest" description="Disordered" evidence="5">
    <location>
        <begin position="236"/>
        <end position="258"/>
    </location>
</feature>
<dbReference type="PANTHER" id="PTHR17453:SF0">
    <property type="entry name" value="SIGNAL RECOGNITION PARTICLE 19 KDA PROTEIN"/>
    <property type="match status" value="1"/>
</dbReference>
<dbReference type="AlphaFoldDB" id="A0A6G1GZJ3"/>
<feature type="compositionally biased region" description="Polar residues" evidence="5">
    <location>
        <begin position="47"/>
        <end position="64"/>
    </location>
</feature>
<evidence type="ECO:0000256" key="1">
    <source>
        <dbReference type="ARBA" id="ARBA00004496"/>
    </source>
</evidence>
<dbReference type="GO" id="GO:0005786">
    <property type="term" value="C:signal recognition particle, endoplasmic reticulum targeting"/>
    <property type="evidence" value="ECO:0007669"/>
    <property type="project" value="UniProtKB-KW"/>
</dbReference>
<accession>A0A6G1GZJ3</accession>
<comment type="subcellular location">
    <subcellularLocation>
        <location evidence="1">Cytoplasm</location>
    </subcellularLocation>
</comment>
<keyword evidence="3" id="KW-0733">Signal recognition particle</keyword>
<dbReference type="SUPFAM" id="SSF69695">
    <property type="entry name" value="SRP19"/>
    <property type="match status" value="1"/>
</dbReference>
<evidence type="ECO:0000256" key="4">
    <source>
        <dbReference type="ARBA" id="ARBA00023274"/>
    </source>
</evidence>
<dbReference type="Pfam" id="PF01922">
    <property type="entry name" value="SRP19"/>
    <property type="match status" value="1"/>
</dbReference>
<dbReference type="PANTHER" id="PTHR17453">
    <property type="entry name" value="SIGNAL RECOGNITION PARTICLE 19 KD PROTEIN"/>
    <property type="match status" value="1"/>
</dbReference>